<dbReference type="GO" id="GO:0008270">
    <property type="term" value="F:zinc ion binding"/>
    <property type="evidence" value="ECO:0007669"/>
    <property type="project" value="InterPro"/>
</dbReference>
<accession>A0A376BBX8</accession>
<keyword evidence="8" id="KW-1015">Disulfide bond</keyword>
<comment type="similarity">
    <text evidence="3 12">Belongs to the peptidase M14 family.</text>
</comment>
<evidence type="ECO:0000256" key="2">
    <source>
        <dbReference type="ARBA" id="ARBA00004613"/>
    </source>
</evidence>
<evidence type="ECO:0000256" key="4">
    <source>
        <dbReference type="ARBA" id="ARBA00022525"/>
    </source>
</evidence>
<evidence type="ECO:0000256" key="3">
    <source>
        <dbReference type="ARBA" id="ARBA00005988"/>
    </source>
</evidence>
<keyword evidence="16" id="KW-1185">Reference proteome</keyword>
<dbReference type="InterPro" id="IPR057246">
    <property type="entry name" value="CARBOXYPEPT_ZN_1"/>
</dbReference>
<sequence>MELLVLSWLLLLFSFNFVSDAASLTAQESKQHQTTPLNDYSDYKVIRCNKTIFEENLYNKRSEINKNKNKNKNNYYYENVFKIDNNSDQTEDHLDIWAKSRDFIDIRIHKGDHVPKYCNIMIEDVQSTIDKQMVLEEEKEENNKLSFLKQSAHPFFNTYQNLDEINNWLSELSSNFSELVSMEIVGQTFEGREMKALHISSTEVHSNDTIPNGKKTIVITGGVHAREWVSVSTVCYIAFQLLSRYGHHKRETAYINNLDFLIIPVFNPDGYSYTWTHDRLWRKNRQQTYFPRCFGIDIDHSFDFQWTGTSDFPCSEDYSGESPFEALEADNWNKYLTMKKGDYLLHGYLDFHSYSQEILYPYGYSCDAIPRDLENLLELSYGLARAIRKKSKRKYNVMSSCLDRGSDLTPGLGSGSALDYMYHHRAHWAFQLKLRDTGNHGFLLPAKHIVPVGKESYAAIKYFCDFILNPDL</sequence>
<dbReference type="GO" id="GO:0004181">
    <property type="term" value="F:metallocarboxypeptidase activity"/>
    <property type="evidence" value="ECO:0007669"/>
    <property type="project" value="InterPro"/>
</dbReference>
<evidence type="ECO:0000256" key="5">
    <source>
        <dbReference type="ARBA" id="ARBA00022723"/>
    </source>
</evidence>
<name>A0A376BBX8_9ASCO</name>
<dbReference type="Gene3D" id="3.40.630.10">
    <property type="entry name" value="Zn peptidases"/>
    <property type="match status" value="1"/>
</dbReference>
<evidence type="ECO:0000256" key="10">
    <source>
        <dbReference type="ARBA" id="ARBA00026187"/>
    </source>
</evidence>
<dbReference type="EMBL" id="UFAJ01001242">
    <property type="protein sequence ID" value="SSD62193.1"/>
    <property type="molecule type" value="Genomic_DNA"/>
</dbReference>
<evidence type="ECO:0000256" key="12">
    <source>
        <dbReference type="PROSITE-ProRule" id="PRU01379"/>
    </source>
</evidence>
<dbReference type="VEuPathDB" id="FungiDB:SCODWIG_03955"/>
<dbReference type="PROSITE" id="PS52035">
    <property type="entry name" value="PEPTIDASE_M14"/>
    <property type="match status" value="1"/>
</dbReference>
<protein>
    <recommendedName>
        <fullName evidence="10">Inactive metallocarboxypeptidase ECM14</fullName>
    </recommendedName>
    <alternativeName>
        <fullName evidence="11">Inactive metallocarboxypeptidase ecm14</fullName>
    </alternativeName>
</protein>
<keyword evidence="15" id="KW-0121">Carboxypeptidase</keyword>
<keyword evidence="15" id="KW-0378">Hydrolase</keyword>
<dbReference type="SUPFAM" id="SSF53187">
    <property type="entry name" value="Zn-dependent exopeptidases"/>
    <property type="match status" value="1"/>
</dbReference>
<dbReference type="PROSITE" id="PS00132">
    <property type="entry name" value="CARBOXYPEPT_ZN_1"/>
    <property type="match status" value="1"/>
</dbReference>
<evidence type="ECO:0000259" key="14">
    <source>
        <dbReference type="PROSITE" id="PS52035"/>
    </source>
</evidence>
<feature type="domain" description="Peptidase M14" evidence="14">
    <location>
        <begin position="158"/>
        <end position="467"/>
    </location>
</feature>
<keyword evidence="15" id="KW-0645">Protease</keyword>
<evidence type="ECO:0000256" key="1">
    <source>
        <dbReference type="ARBA" id="ARBA00001947"/>
    </source>
</evidence>
<dbReference type="GO" id="GO:0005576">
    <property type="term" value="C:extracellular region"/>
    <property type="evidence" value="ECO:0007669"/>
    <property type="project" value="UniProtKB-SubCell"/>
</dbReference>
<dbReference type="AlphaFoldDB" id="A0A376BBX8"/>
<comment type="caution">
    <text evidence="12">Lacks conserved residue(s) required for the propagation of feature annotation.</text>
</comment>
<gene>
    <name evidence="15" type="ORF">SCODWIG_03955</name>
</gene>
<feature type="chain" id="PRO_5016969524" description="Inactive metallocarboxypeptidase ECM14" evidence="13">
    <location>
        <begin position="22"/>
        <end position="472"/>
    </location>
</feature>
<evidence type="ECO:0000256" key="7">
    <source>
        <dbReference type="ARBA" id="ARBA00022833"/>
    </source>
</evidence>
<evidence type="ECO:0000256" key="9">
    <source>
        <dbReference type="ARBA" id="ARBA00025210"/>
    </source>
</evidence>
<reference evidence="16" key="1">
    <citation type="submission" date="2018-06" db="EMBL/GenBank/DDBJ databases">
        <authorList>
            <person name="Guldener U."/>
        </authorList>
    </citation>
    <scope>NUCLEOTIDE SEQUENCE [LARGE SCALE GENOMIC DNA]</scope>
    <source>
        <strain evidence="16">UTAD17</strain>
    </source>
</reference>
<dbReference type="CDD" id="cd03860">
    <property type="entry name" value="M14_CP_A-B_like"/>
    <property type="match status" value="1"/>
</dbReference>
<comment type="function">
    <text evidence="9">Inactive carboxypeptidase that may play a role in cell wall organization and biogenesis.</text>
</comment>
<evidence type="ECO:0000313" key="15">
    <source>
        <dbReference type="EMBL" id="SSD62193.1"/>
    </source>
</evidence>
<dbReference type="InterPro" id="IPR057247">
    <property type="entry name" value="CARBOXYPEPT_ZN_2"/>
</dbReference>
<evidence type="ECO:0000256" key="13">
    <source>
        <dbReference type="SAM" id="SignalP"/>
    </source>
</evidence>
<dbReference type="PROSITE" id="PS00133">
    <property type="entry name" value="CARBOXYPEPT_ZN_2"/>
    <property type="match status" value="1"/>
</dbReference>
<dbReference type="PANTHER" id="PTHR11705:SF147">
    <property type="entry name" value="INACTIVE METALLOCARBOXYPEPTIDASE ECM14"/>
    <property type="match status" value="1"/>
</dbReference>
<dbReference type="InterPro" id="IPR000834">
    <property type="entry name" value="Peptidase_M14"/>
</dbReference>
<keyword evidence="5" id="KW-0479">Metal-binding</keyword>
<proteinExistence type="inferred from homology"/>
<dbReference type="SMART" id="SM00631">
    <property type="entry name" value="Zn_pept"/>
    <property type="match status" value="1"/>
</dbReference>
<dbReference type="PRINTS" id="PR00765">
    <property type="entry name" value="CRBOXYPTASEA"/>
</dbReference>
<comment type="subcellular location">
    <subcellularLocation>
        <location evidence="2">Secreted</location>
    </subcellularLocation>
</comment>
<dbReference type="GO" id="GO:0006508">
    <property type="term" value="P:proteolysis"/>
    <property type="evidence" value="ECO:0007669"/>
    <property type="project" value="InterPro"/>
</dbReference>
<feature type="signal peptide" evidence="13">
    <location>
        <begin position="1"/>
        <end position="21"/>
    </location>
</feature>
<keyword evidence="7" id="KW-0862">Zinc</keyword>
<organism evidence="15 16">
    <name type="scientific">Saccharomycodes ludwigii</name>
    <dbReference type="NCBI Taxonomy" id="36035"/>
    <lineage>
        <taxon>Eukaryota</taxon>
        <taxon>Fungi</taxon>
        <taxon>Dikarya</taxon>
        <taxon>Ascomycota</taxon>
        <taxon>Saccharomycotina</taxon>
        <taxon>Saccharomycetes</taxon>
        <taxon>Saccharomycodales</taxon>
        <taxon>Saccharomycodaceae</taxon>
        <taxon>Saccharomycodes</taxon>
    </lineage>
</organism>
<comment type="cofactor">
    <cofactor evidence="1">
        <name>Zn(2+)</name>
        <dbReference type="ChEBI" id="CHEBI:29105"/>
    </cofactor>
</comment>
<evidence type="ECO:0000256" key="6">
    <source>
        <dbReference type="ARBA" id="ARBA00022729"/>
    </source>
</evidence>
<evidence type="ECO:0000313" key="16">
    <source>
        <dbReference type="Proteomes" id="UP000262825"/>
    </source>
</evidence>
<evidence type="ECO:0000256" key="8">
    <source>
        <dbReference type="ARBA" id="ARBA00023157"/>
    </source>
</evidence>
<dbReference type="Proteomes" id="UP000262825">
    <property type="component" value="Unassembled WGS sequence"/>
</dbReference>
<keyword evidence="4" id="KW-0964">Secreted</keyword>
<evidence type="ECO:0000256" key="11">
    <source>
        <dbReference type="ARBA" id="ARBA00026213"/>
    </source>
</evidence>
<dbReference type="PANTHER" id="PTHR11705">
    <property type="entry name" value="PROTEASE FAMILY M14 CARBOXYPEPTIDASE A,B"/>
    <property type="match status" value="1"/>
</dbReference>
<dbReference type="FunFam" id="3.40.630.10:FF:000060">
    <property type="entry name" value="Putative metallocarboxypeptidase ecm14"/>
    <property type="match status" value="1"/>
</dbReference>
<keyword evidence="6 13" id="KW-0732">Signal</keyword>
<dbReference type="Pfam" id="PF00246">
    <property type="entry name" value="Peptidase_M14"/>
    <property type="match status" value="1"/>
</dbReference>